<organism evidence="1 2">
    <name type="scientific">Goodfellowiella coeruleoviolacea</name>
    <dbReference type="NCBI Taxonomy" id="334858"/>
    <lineage>
        <taxon>Bacteria</taxon>
        <taxon>Bacillati</taxon>
        <taxon>Actinomycetota</taxon>
        <taxon>Actinomycetes</taxon>
        <taxon>Pseudonocardiales</taxon>
        <taxon>Pseudonocardiaceae</taxon>
        <taxon>Goodfellowiella</taxon>
    </lineage>
</organism>
<dbReference type="NCBIfam" id="TIGR01549">
    <property type="entry name" value="HAD-SF-IA-v1"/>
    <property type="match status" value="1"/>
</dbReference>
<sequence>MAIQAVLFDFSGTLFRLENEASWLGGLMDDATTPLDARAQAELLHQLTVPTGPAIAGLGPDVQRAWQRRDLDPELHRTVYLAVIEAAGVRDRALAERIYEQMVDPANWVPYPDAVAVLRRLSEAGLAVGVVSNIAWDIRQSLDEHGASGYVDEVVMSYQVGAVKPEPEIFRLACARLGVAPEHALMVGDSAEADGGAAAVGCAVALVEPLPTAQRPDGLVAALTARGVLR</sequence>
<dbReference type="InterPro" id="IPR006439">
    <property type="entry name" value="HAD-SF_hydro_IA"/>
</dbReference>
<protein>
    <recommendedName>
        <fullName evidence="3">Haloacid dehalogenase</fullName>
    </recommendedName>
</protein>
<evidence type="ECO:0000313" key="1">
    <source>
        <dbReference type="EMBL" id="MCP2164719.1"/>
    </source>
</evidence>
<name>A0AAE3KFS3_9PSEU</name>
<dbReference type="Gene3D" id="3.40.50.1000">
    <property type="entry name" value="HAD superfamily/HAD-like"/>
    <property type="match status" value="1"/>
</dbReference>
<comment type="caution">
    <text evidence="1">The sequence shown here is derived from an EMBL/GenBank/DDBJ whole genome shotgun (WGS) entry which is preliminary data.</text>
</comment>
<dbReference type="PRINTS" id="PR00413">
    <property type="entry name" value="HADHALOGNASE"/>
</dbReference>
<keyword evidence="2" id="KW-1185">Reference proteome</keyword>
<dbReference type="InterPro" id="IPR023214">
    <property type="entry name" value="HAD_sf"/>
</dbReference>
<dbReference type="EMBL" id="JAMTCK010000003">
    <property type="protein sequence ID" value="MCP2164719.1"/>
    <property type="molecule type" value="Genomic_DNA"/>
</dbReference>
<gene>
    <name evidence="1" type="ORF">LX83_001559</name>
</gene>
<dbReference type="SFLD" id="SFLDS00003">
    <property type="entry name" value="Haloacid_Dehalogenase"/>
    <property type="match status" value="1"/>
</dbReference>
<dbReference type="SFLD" id="SFLDG01129">
    <property type="entry name" value="C1.5:_HAD__Beta-PGM__Phosphata"/>
    <property type="match status" value="1"/>
</dbReference>
<dbReference type="NCBIfam" id="TIGR01509">
    <property type="entry name" value="HAD-SF-IA-v3"/>
    <property type="match status" value="1"/>
</dbReference>
<dbReference type="Proteomes" id="UP001206128">
    <property type="component" value="Unassembled WGS sequence"/>
</dbReference>
<dbReference type="SUPFAM" id="SSF56784">
    <property type="entry name" value="HAD-like"/>
    <property type="match status" value="1"/>
</dbReference>
<dbReference type="Pfam" id="PF00702">
    <property type="entry name" value="Hydrolase"/>
    <property type="match status" value="1"/>
</dbReference>
<evidence type="ECO:0008006" key="3">
    <source>
        <dbReference type="Google" id="ProtNLM"/>
    </source>
</evidence>
<dbReference type="PANTHER" id="PTHR46649:SF4">
    <property type="entry name" value="HALOACID DEHALOGENASE-LIKE HYDROLASE (HAD) SUPERFAMILY PROTEIN"/>
    <property type="match status" value="1"/>
</dbReference>
<dbReference type="InterPro" id="IPR036412">
    <property type="entry name" value="HAD-like_sf"/>
</dbReference>
<evidence type="ECO:0000313" key="2">
    <source>
        <dbReference type="Proteomes" id="UP001206128"/>
    </source>
</evidence>
<dbReference type="PANTHER" id="PTHR46649">
    <property type="match status" value="1"/>
</dbReference>
<reference evidence="1" key="1">
    <citation type="submission" date="2022-06" db="EMBL/GenBank/DDBJ databases">
        <title>Genomic Encyclopedia of Archaeal and Bacterial Type Strains, Phase II (KMG-II): from individual species to whole genera.</title>
        <authorList>
            <person name="Goeker M."/>
        </authorList>
    </citation>
    <scope>NUCLEOTIDE SEQUENCE</scope>
    <source>
        <strain evidence="1">DSM 43935</strain>
    </source>
</reference>
<dbReference type="AlphaFoldDB" id="A0AAE3KFS3"/>
<proteinExistence type="predicted"/>
<dbReference type="RefSeq" id="WP_253768672.1">
    <property type="nucleotide sequence ID" value="NZ_JAMTCK010000003.1"/>
</dbReference>
<accession>A0AAE3KFS3</accession>